<dbReference type="PROSITE" id="PS52040">
    <property type="entry name" value="TOPO_IIA"/>
    <property type="match status" value="1"/>
</dbReference>
<dbReference type="GO" id="GO:0006265">
    <property type="term" value="P:DNA topological change"/>
    <property type="evidence" value="ECO:0007669"/>
    <property type="project" value="UniProtKB-UniRule"/>
</dbReference>
<dbReference type="EC" id="5.6.2.2" evidence="9"/>
<evidence type="ECO:0000256" key="10">
    <source>
        <dbReference type="PROSITE-ProRule" id="PRU01384"/>
    </source>
</evidence>
<dbReference type="FunFam" id="2.120.10.90:FF:000004">
    <property type="entry name" value="DNA gyrase subunit A"/>
    <property type="match status" value="1"/>
</dbReference>
<organism evidence="13 14">
    <name type="scientific">Mariprofundus erugo</name>
    <dbReference type="NCBI Taxonomy" id="2528639"/>
    <lineage>
        <taxon>Bacteria</taxon>
        <taxon>Pseudomonadati</taxon>
        <taxon>Pseudomonadota</taxon>
        <taxon>Candidatius Mariprofundia</taxon>
        <taxon>Mariprofundales</taxon>
        <taxon>Mariprofundaceae</taxon>
        <taxon>Mariprofundus</taxon>
    </lineage>
</organism>
<dbReference type="InterPro" id="IPR005743">
    <property type="entry name" value="GyrA"/>
</dbReference>
<dbReference type="InterPro" id="IPR013757">
    <property type="entry name" value="Topo_IIA_A_a_sf"/>
</dbReference>
<evidence type="ECO:0000313" key="14">
    <source>
        <dbReference type="Proteomes" id="UP000306585"/>
    </source>
</evidence>
<dbReference type="GO" id="GO:0003677">
    <property type="term" value="F:DNA binding"/>
    <property type="evidence" value="ECO:0007669"/>
    <property type="project" value="UniProtKB-UniRule"/>
</dbReference>
<dbReference type="InterPro" id="IPR035516">
    <property type="entry name" value="Gyrase/topoIV_suA_C"/>
</dbReference>
<comment type="similarity">
    <text evidence="2 9">Belongs to the type II topoisomerase GyrA/ParC subunit family.</text>
</comment>
<dbReference type="InterPro" id="IPR013760">
    <property type="entry name" value="Topo_IIA-like_dom_sf"/>
</dbReference>
<dbReference type="Pfam" id="PF00521">
    <property type="entry name" value="DNA_topoisoIV"/>
    <property type="match status" value="1"/>
</dbReference>
<dbReference type="CDD" id="cd00187">
    <property type="entry name" value="TOP4c"/>
    <property type="match status" value="1"/>
</dbReference>
<evidence type="ECO:0000256" key="4">
    <source>
        <dbReference type="ARBA" id="ARBA00022741"/>
    </source>
</evidence>
<dbReference type="InterPro" id="IPR002205">
    <property type="entry name" value="Topo_IIA_dom_A"/>
</dbReference>
<dbReference type="FunFam" id="3.30.1360.40:FF:000002">
    <property type="entry name" value="DNA gyrase subunit A"/>
    <property type="match status" value="1"/>
</dbReference>
<evidence type="ECO:0000256" key="6">
    <source>
        <dbReference type="ARBA" id="ARBA00023029"/>
    </source>
</evidence>
<feature type="compositionally biased region" description="Acidic residues" evidence="11">
    <location>
        <begin position="849"/>
        <end position="859"/>
    </location>
</feature>
<dbReference type="SMART" id="SM00434">
    <property type="entry name" value="TOP4c"/>
    <property type="match status" value="1"/>
</dbReference>
<dbReference type="GO" id="GO:0005524">
    <property type="term" value="F:ATP binding"/>
    <property type="evidence" value="ECO:0007669"/>
    <property type="project" value="UniProtKB-UniRule"/>
</dbReference>
<evidence type="ECO:0000256" key="11">
    <source>
        <dbReference type="SAM" id="MobiDB-lite"/>
    </source>
</evidence>
<evidence type="ECO:0000256" key="2">
    <source>
        <dbReference type="ARBA" id="ARBA00008263"/>
    </source>
</evidence>
<dbReference type="InterPro" id="IPR013758">
    <property type="entry name" value="Topo_IIA_A/C_ab"/>
</dbReference>
<evidence type="ECO:0000256" key="1">
    <source>
        <dbReference type="ARBA" id="ARBA00000185"/>
    </source>
</evidence>
<gene>
    <name evidence="9 13" type="primary">gyrA</name>
    <name evidence="13" type="ORF">FEF65_10925</name>
</gene>
<dbReference type="InterPro" id="IPR050220">
    <property type="entry name" value="Type_II_DNA_Topoisomerases"/>
</dbReference>
<comment type="subcellular location">
    <subcellularLocation>
        <location evidence="9">Cytoplasm</location>
    </subcellularLocation>
</comment>
<dbReference type="NCBIfam" id="TIGR01063">
    <property type="entry name" value="gyrA"/>
    <property type="match status" value="1"/>
</dbReference>
<evidence type="ECO:0000256" key="5">
    <source>
        <dbReference type="ARBA" id="ARBA00022840"/>
    </source>
</evidence>
<dbReference type="PANTHER" id="PTHR43493:SF5">
    <property type="entry name" value="DNA GYRASE SUBUNIT A, CHLOROPLASTIC_MITOCHONDRIAL"/>
    <property type="match status" value="1"/>
</dbReference>
<dbReference type="Pfam" id="PF03989">
    <property type="entry name" value="DNA_gyraseA_C"/>
    <property type="match status" value="6"/>
</dbReference>
<dbReference type="RefSeq" id="WP_138239845.1">
    <property type="nucleotide sequence ID" value="NZ_VBRY01000010.1"/>
</dbReference>
<accession>A0A5R9GMK9</accession>
<dbReference type="NCBIfam" id="NF004043">
    <property type="entry name" value="PRK05560.1"/>
    <property type="match status" value="1"/>
</dbReference>
<dbReference type="Gene3D" id="3.90.199.10">
    <property type="entry name" value="Topoisomerase II, domain 5"/>
    <property type="match status" value="1"/>
</dbReference>
<evidence type="ECO:0000256" key="9">
    <source>
        <dbReference type="HAMAP-Rule" id="MF_01897"/>
    </source>
</evidence>
<evidence type="ECO:0000256" key="7">
    <source>
        <dbReference type="ARBA" id="ARBA00023125"/>
    </source>
</evidence>
<dbReference type="Gene3D" id="3.30.1360.40">
    <property type="match status" value="1"/>
</dbReference>
<dbReference type="Gene3D" id="1.10.268.10">
    <property type="entry name" value="Topoisomerase, domain 3"/>
    <property type="match status" value="1"/>
</dbReference>
<dbReference type="GO" id="GO:0005737">
    <property type="term" value="C:cytoplasm"/>
    <property type="evidence" value="ECO:0007669"/>
    <property type="project" value="UniProtKB-SubCell"/>
</dbReference>
<dbReference type="EMBL" id="VBRY01000010">
    <property type="protein sequence ID" value="TLS66315.1"/>
    <property type="molecule type" value="Genomic_DNA"/>
</dbReference>
<feature type="short sequence motif" description="GyrA-box" evidence="9">
    <location>
        <begin position="532"/>
        <end position="538"/>
    </location>
</feature>
<dbReference type="Gene3D" id="2.120.10.90">
    <property type="entry name" value="DNA gyrase/topoisomerase IV, subunit A, C-terminal"/>
    <property type="match status" value="1"/>
</dbReference>
<feature type="region of interest" description="Disordered" evidence="11">
    <location>
        <begin position="832"/>
        <end position="859"/>
    </location>
</feature>
<protein>
    <recommendedName>
        <fullName evidence="9">DNA gyrase subunit A</fullName>
        <ecNumber evidence="9">5.6.2.2</ecNumber>
    </recommendedName>
</protein>
<name>A0A5R9GMK9_9PROT</name>
<dbReference type="InterPro" id="IPR006691">
    <property type="entry name" value="GyrA/parC_rep"/>
</dbReference>
<keyword evidence="8 9" id="KW-0413">Isomerase</keyword>
<dbReference type="NCBIfam" id="NF004044">
    <property type="entry name" value="PRK05561.1"/>
    <property type="match status" value="1"/>
</dbReference>
<dbReference type="SUPFAM" id="SSF101904">
    <property type="entry name" value="GyrA/ParC C-terminal domain-like"/>
    <property type="match status" value="1"/>
</dbReference>
<keyword evidence="7 9" id="KW-0238">DNA-binding</keyword>
<dbReference type="FunFam" id="3.90.199.10:FF:000001">
    <property type="entry name" value="DNA gyrase subunit A"/>
    <property type="match status" value="1"/>
</dbReference>
<dbReference type="GO" id="GO:0006261">
    <property type="term" value="P:DNA-templated DNA replication"/>
    <property type="evidence" value="ECO:0007669"/>
    <property type="project" value="UniProtKB-UniRule"/>
</dbReference>
<dbReference type="PANTHER" id="PTHR43493">
    <property type="entry name" value="DNA GYRASE/TOPOISOMERASE SUBUNIT A"/>
    <property type="match status" value="1"/>
</dbReference>
<keyword evidence="14" id="KW-1185">Reference proteome</keyword>
<evidence type="ECO:0000313" key="13">
    <source>
        <dbReference type="EMBL" id="TLS66315.1"/>
    </source>
</evidence>
<comment type="function">
    <text evidence="9">A type II topoisomerase that negatively supercoils closed circular double-stranded (ds) DNA in an ATP-dependent manner to modulate DNA topology and maintain chromosomes in an underwound state. Negative supercoiling favors strand separation, and DNA replication, transcription, recombination and repair, all of which involve strand separation. Also able to catalyze the interconversion of other topological isomers of dsDNA rings, including catenanes and knotted rings. Type II topoisomerases break and join 2 DNA strands simultaneously in an ATP-dependent manner.</text>
</comment>
<dbReference type="GO" id="GO:0034335">
    <property type="term" value="F:DNA negative supercoiling activity"/>
    <property type="evidence" value="ECO:0007669"/>
    <property type="project" value="UniProtKB-ARBA"/>
</dbReference>
<comment type="catalytic activity">
    <reaction evidence="1 9 10">
        <text>ATP-dependent breakage, passage and rejoining of double-stranded DNA.</text>
        <dbReference type="EC" id="5.6.2.2"/>
    </reaction>
</comment>
<keyword evidence="3 9" id="KW-0963">Cytoplasm</keyword>
<comment type="caution">
    <text evidence="13">The sequence shown here is derived from an EMBL/GenBank/DDBJ whole genome shotgun (WGS) entry which is preliminary data.</text>
</comment>
<evidence type="ECO:0000259" key="12">
    <source>
        <dbReference type="PROSITE" id="PS52040"/>
    </source>
</evidence>
<comment type="miscellaneous">
    <text evidence="9">Few gyrases are as efficient as E.coli at forming negative supercoils. Not all organisms have 2 type II topoisomerases; in organisms with a single type II topoisomerase this enzyme also has to decatenate newly replicated chromosomes.</text>
</comment>
<comment type="subunit">
    <text evidence="9">Heterotetramer, composed of two GyrA and two GyrB chains. In the heterotetramer, GyrA contains the active site tyrosine that forms a transient covalent intermediate with DNA, while GyrB binds cofactors and catalyzes ATP hydrolysis.</text>
</comment>
<sequence length="859" mass="94997">MIETPDASVPLNPSLPVLIEDEMKRSYLDYAMSVIVGRALPDARDGLKPVHRRILYAMQDLGSTFDKPFKKSARVVGDVIGKYHPHGDSAVYDALVRMAQPWSMRHVLVDGQGNFGSVDGDSPAAMRYTEARMSRLAGELLADIDKDTVDFGPNYDESLKEPKVLPSRFPNLLINGSQGIAVGMATNIPPHNLGETINATIALVANPEIDDDELMQIMPGPDFPTGGFIYGRSGIRSAFSTGRGSVTMRARAEVETNAKTHRQSLIITELPYQVNKANLIENIAHQVRDKKLEGISDLRDESDRDGMRIAIELKKGEIPDVVLNNLYKHTQLQCNFGCNMLALVDGQPKLCGVRELLLHFLDHRRQVVTRRCLFDLAKAEARAHILEGLLIALDHIDEVIRLIRASQTPADAKVGLMDRFGLSDKQAQAILDMRLHRLTGLERDKIKAEYDEIQALIAWLKSILADEKLLMKVIVEELEAVRDRYSDPRRSEIMEETADLSMEDLITEEDMVVTISNEGYIKRNATSLYRAQHRGGKGKTAMTTKDEDFVAQLMVASTHDYLLFFSNRGRVFRKKVYEVPQAGRATRGKALVNLLPVEKDERISATLAIREFDEDHYIVMATKNGVVKKTRLSEYMNIRANGIVAINLDEEDDLIGVLVSNGSQDIMLAASGGKAIRFSEEDVRPMGRSTRGVTGMRLPDNCRVISMTLVSDDATLLAVSENGYGKRTSVSEYNVQKRGGQGVFTLKTGGRNGDMVAALLVQSDDQVMMMTDTGRLVRIRLNGVSIIGRNTQGVKLINCDEGERVIGAVRVDESEEEVAPEVAGDELLEVTAGQEGVSEAATDSVVDTDQTDEETGDIE</sequence>
<evidence type="ECO:0000256" key="8">
    <source>
        <dbReference type="ARBA" id="ARBA00023235"/>
    </source>
</evidence>
<feature type="domain" description="Topo IIA-type catalytic" evidence="12">
    <location>
        <begin position="40"/>
        <end position="505"/>
    </location>
</feature>
<keyword evidence="4 9" id="KW-0547">Nucleotide-binding</keyword>
<dbReference type="HAMAP" id="MF_01897">
    <property type="entry name" value="GyrA"/>
    <property type="match status" value="1"/>
</dbReference>
<feature type="active site" description="O-(5'-phospho-DNA)-tyrosine intermediate" evidence="9 10">
    <location>
        <position position="128"/>
    </location>
</feature>
<dbReference type="FunFam" id="1.10.268.10:FF:000001">
    <property type="entry name" value="DNA gyrase subunit A"/>
    <property type="match status" value="1"/>
</dbReference>
<dbReference type="GO" id="GO:0009330">
    <property type="term" value="C:DNA topoisomerase type II (double strand cut, ATP-hydrolyzing) complex"/>
    <property type="evidence" value="ECO:0007669"/>
    <property type="project" value="TreeGrafter"/>
</dbReference>
<evidence type="ECO:0000256" key="3">
    <source>
        <dbReference type="ARBA" id="ARBA00022490"/>
    </source>
</evidence>
<proteinExistence type="inferred from homology"/>
<keyword evidence="6 9" id="KW-0799">Topoisomerase</keyword>
<dbReference type="SUPFAM" id="SSF56719">
    <property type="entry name" value="Type II DNA topoisomerase"/>
    <property type="match status" value="1"/>
</dbReference>
<dbReference type="AlphaFoldDB" id="A0A5R9GMK9"/>
<reference evidence="13 14" key="1">
    <citation type="journal article" date="2019" name="Appl. Environ. Microbiol.">
        <title>Environmental Evidence and Genomic Insight of Iron-oxidizing Bacteria Preference Towards More Corrosion Resistant Stainless Steel at Higher Salinities.</title>
        <authorList>
            <person name="Garrison C.E."/>
            <person name="Price K.A."/>
            <person name="Field E.K."/>
        </authorList>
    </citation>
    <scope>NUCLEOTIDE SEQUENCE [LARGE SCALE GENOMIC DNA]</scope>
    <source>
        <strain evidence="13 14">P3</strain>
    </source>
</reference>
<dbReference type="GO" id="GO:0005694">
    <property type="term" value="C:chromosome"/>
    <property type="evidence" value="ECO:0007669"/>
    <property type="project" value="InterPro"/>
</dbReference>
<dbReference type="Proteomes" id="UP000306585">
    <property type="component" value="Unassembled WGS sequence"/>
</dbReference>
<keyword evidence="5 9" id="KW-0067">ATP-binding</keyword>